<sequence>KEARLVYASHSITEVLGYDCQEIVGRSCFEYFHPDERPFARSVHGRGVELDKAAVLSYCRLKTSDGNYVTCECVFTVVHSVIVASTSLYRQTSRSQGRAIAAPVIRRAFSSSPADPRFHMLTHLSEKFKAPPPGAHELRAALILNRFTRTSSILYASSALNDLLGVELDNSVGISFYECIQRGCLEGAIQAIEQAKENDSIAYLRFIWRNPREDPDGRDPTYGSSSDGAAHIRLPAGGEPSCLNSAPGPSVRPSVQPALVMEAVVSCTSDGLVVVLRKACPTIPSTGTLFSPIGQFVSPWST</sequence>
<dbReference type="AlphaFoldDB" id="A0A317SKI1"/>
<dbReference type="Proteomes" id="UP000246991">
    <property type="component" value="Unassembled WGS sequence"/>
</dbReference>
<feature type="domain" description="PAS" evidence="1">
    <location>
        <begin position="1"/>
        <end position="51"/>
    </location>
</feature>
<name>A0A317SKI1_9PEZI</name>
<dbReference type="OrthoDB" id="411251at2759"/>
<dbReference type="InterPro" id="IPR035965">
    <property type="entry name" value="PAS-like_dom_sf"/>
</dbReference>
<keyword evidence="3" id="KW-1185">Reference proteome</keyword>
<dbReference type="NCBIfam" id="TIGR00229">
    <property type="entry name" value="sensory_box"/>
    <property type="match status" value="1"/>
</dbReference>
<feature type="non-terminal residue" evidence="2">
    <location>
        <position position="302"/>
    </location>
</feature>
<evidence type="ECO:0000313" key="3">
    <source>
        <dbReference type="Proteomes" id="UP000246991"/>
    </source>
</evidence>
<dbReference type="InterPro" id="IPR000014">
    <property type="entry name" value="PAS"/>
</dbReference>
<reference evidence="2 3" key="1">
    <citation type="submission" date="2018-03" db="EMBL/GenBank/DDBJ databases">
        <title>Genomes of Pezizomycetes fungi and the evolution of truffles.</title>
        <authorList>
            <person name="Murat C."/>
            <person name="Payen T."/>
            <person name="Noel B."/>
            <person name="Kuo A."/>
            <person name="Martin F.M."/>
        </authorList>
    </citation>
    <scope>NUCLEOTIDE SEQUENCE [LARGE SCALE GENOMIC DNA]</scope>
    <source>
        <strain evidence="2">091103-1</strain>
    </source>
</reference>
<gene>
    <name evidence="2" type="ORF">C7212DRAFT_31147</name>
</gene>
<dbReference type="Gene3D" id="3.30.450.20">
    <property type="entry name" value="PAS domain"/>
    <property type="match status" value="1"/>
</dbReference>
<proteinExistence type="predicted"/>
<protein>
    <recommendedName>
        <fullName evidence="1">PAS domain-containing protein</fullName>
    </recommendedName>
</protein>
<dbReference type="InterPro" id="IPR013655">
    <property type="entry name" value="PAS_fold_3"/>
</dbReference>
<organism evidence="2 3">
    <name type="scientific">Tuber magnatum</name>
    <name type="common">white Piedmont truffle</name>
    <dbReference type="NCBI Taxonomy" id="42249"/>
    <lineage>
        <taxon>Eukaryota</taxon>
        <taxon>Fungi</taxon>
        <taxon>Dikarya</taxon>
        <taxon>Ascomycota</taxon>
        <taxon>Pezizomycotina</taxon>
        <taxon>Pezizomycetes</taxon>
        <taxon>Pezizales</taxon>
        <taxon>Tuberaceae</taxon>
        <taxon>Tuber</taxon>
    </lineage>
</organism>
<feature type="non-terminal residue" evidence="2">
    <location>
        <position position="1"/>
    </location>
</feature>
<dbReference type="Pfam" id="PF08447">
    <property type="entry name" value="PAS_3"/>
    <property type="match status" value="1"/>
</dbReference>
<evidence type="ECO:0000313" key="2">
    <source>
        <dbReference type="EMBL" id="PWW74006.1"/>
    </source>
</evidence>
<dbReference type="EMBL" id="PYWC01000069">
    <property type="protein sequence ID" value="PWW74006.1"/>
    <property type="molecule type" value="Genomic_DNA"/>
</dbReference>
<comment type="caution">
    <text evidence="2">The sequence shown here is derived from an EMBL/GenBank/DDBJ whole genome shotgun (WGS) entry which is preliminary data.</text>
</comment>
<dbReference type="SUPFAM" id="SSF55785">
    <property type="entry name" value="PYP-like sensor domain (PAS domain)"/>
    <property type="match status" value="1"/>
</dbReference>
<accession>A0A317SKI1</accession>
<dbReference type="PROSITE" id="PS50112">
    <property type="entry name" value="PAS"/>
    <property type="match status" value="1"/>
</dbReference>
<dbReference type="CDD" id="cd00130">
    <property type="entry name" value="PAS"/>
    <property type="match status" value="1"/>
</dbReference>
<dbReference type="STRING" id="42249.A0A317SKI1"/>
<evidence type="ECO:0000259" key="1">
    <source>
        <dbReference type="PROSITE" id="PS50112"/>
    </source>
</evidence>